<dbReference type="Gene3D" id="2.40.10.10">
    <property type="entry name" value="Trypsin-like serine proteases"/>
    <property type="match status" value="1"/>
</dbReference>
<evidence type="ECO:0000259" key="20">
    <source>
        <dbReference type="PROSITE" id="PS50507"/>
    </source>
</evidence>
<keyword evidence="9" id="KW-0808">Transferase</keyword>
<keyword evidence="11" id="KW-0547">Nucleotide-binding</keyword>
<evidence type="ECO:0000256" key="19">
    <source>
        <dbReference type="SAM" id="MobiDB-lite"/>
    </source>
</evidence>
<evidence type="ECO:0000256" key="1">
    <source>
        <dbReference type="ARBA" id="ARBA00004192"/>
    </source>
</evidence>
<evidence type="ECO:0000256" key="5">
    <source>
        <dbReference type="ARBA" id="ARBA00022520"/>
    </source>
</evidence>
<sequence length="2384" mass="262644">MAVSKYSMETLLSVVKPINLLDIVTDAYRHQDVIGVVNSLVRLLELYNVLYGGPAWTYLYTKITQLIRYAWEGVKNWSKPKSKLRINAIKCGAETTLMKAFMGSLTNCAPTERDQAQVVMCVFEDSKDLAADLQRALALKLGQNVIAVVLTTDKDHVPGPESEGFAGYYSVSYATVGATVVVDPEDCAKMEALIAKQKSQLADGEQGPEEQTWTHWAGEIFDQVLGCGKWLRDASKHVIVKLVTAVIVGCTALAGLAGQTNVGAKVAGFGKGIVNTLKNLGTTKEMLPSIIDAAADLACGIAGTPDMSTKGQLVLRLQDIDKEIEGMISDLTVKRPITMCTPSQLHNLEDRMNKISLELAPGKENGGSLTNAICAVRARFVVLKELVFNVQQKLGFRMKPTVVVLAGPPGVGKTTFVKTLVAALQEELKGSRQDQITFGVDHMDGYAGHPVCVADEFGAKDLKNDAAVLQQWADDTPVTLDCDRLENKGSQFCAQIIIVNTNHENIYKECPFPMAMARRVDFHLFATNPAYLRWRTTNPSARATDDELAVIHGNNFEMYSLPHAATNWKGSYMAGGLTQSGPTAKITAQKLTEQVLNMWRQRRETYMKRLLDAGVGETPISQMIEAPIYVLKGAAGTGKSTMASQLDATKYHIKDDVAFTSATFDSFLNLINQNENGEVDPKPIIATCNGDSWDECLEELDPDKQKAVLRRCVFFTFSFQRKSLLSWYKAGDVTGENLSTTVRIHGPDGVTNAADLLTTLKALAVVDKPLFDCVVPTCPITKPVDVTLTVGLAEFVQAGKFTQYNATTIHKRKQDVMTFVTTLLAQVPLEASNYLSTDSVIVTANKSGILWTGDDIVVETPDARLCFTNLNNKLCVIKDGPENFTCVDGVYVFHPGSTSVVTPPQIDPNLVRKTCTDWGADVRAGLLAITALVNAGFCVAKDVTHSQWNFLTDAEYDAEVKKGAIRRRATESRYDAPDFDPQREYKEEPAEPGSWANESWEREVDYNEMVFQHGVHSLSKSILPVFDALGSKISSAVVARGNVLVNRHALPHITRIGHKALGECTVATVPNTDLAVIKPKSGTWTGMTDIWDGPLVPQEPVIMLRPTGPQQFRLSDTSSTLVVTDTGSWRLHKTMKRLGDSPTVRGDCGCPYFVIRNGKPYLIGIHSAGNSTVASFARIPGSFLVREPQKSQMREERVFGKTHLARHPLHTNDTTYQPAVMGKGDPRCPNDRTTDEIINDSVAPFLLEQPLPCHTPEVVEDVLGHMKKFVKRKCVVYSLETALANQDLTTSPGLPFTRLGLTKTDLVDRCGESNQLRPKHKEVFMREYQKLFDPDAGVEVLVALKDELRKLNKIQVGATRLIFCSPMHMNVFLFQHFGHLFSQLKASCWESGVSVGVSPSDGTWHAMYMHLRSNGGLPFVADFTRWDSTQATANVRLAMGILVELTGFGDSTKERLRMVIEKNLTPLMDLFPSPKRPNRGLLSGIFGTSQLNSILNLCYVSAALQKRGDMLAINNTQLRLCTYGDDIVVSVPKGSEDLVDTLTGVYSEFELKPTNPDKTGPPTTVPWSEATFLKRKFVTVNGIVMGCLERESVERQLEWLRTSSAASYSANPARISTAPDMVITAGIQNVMSESFIHGKVYYNTMRDSIIQRARNAKYRLQVHIPNYERFDVLHAMECAKRFCESDFSQEKQESQHLTMDTFNKLQDYCQTNYGVQPTCKHAPCEGGWEVTTTVPWGAFSSSGASKQTARAYAAAEALDQVRDGLSMMTPQPRVLDAGADWIARLHVVCATMGVGAPVYEEKRGQTFVTTIWTKHGVKGLGERARRLVAKMACDYLGHLGFGTYAVPEWCEMDPSPQTSQSDTAPPGMVSEQPVLSILAPTAGAETMVGSTGQVNGMDPTIYEQFIQTPTGDFTVSSNMVPGTDILVQDVTPNINVFTSFMQGIYNAWSGGFDVRFVAAANNFIGGKLILAILPPDITPDMVPGTAALTAFPYEIIDIRQVEPVDLTTPDIKNVLFHRVGATGPDGKACTLVIRVWSQLSVSTQDVVSVNCKLLSRPSANFAFSFLIPPGATREDPDAQKDILEMVAALNNPRVDCRFGIHVDSLLAVANDMQQLDQPLGGLVDLSGQAVVAANPIWPTFDYVVNYDIDDKGWTRWGWIGPDGKVWDPDSAGSKYSKSIPPWFTCVYESPDDDKPHTFSIDWNPDIRTFATNVSKNSTGNPVFGQPQPLKTSGQGVVHFHMSKISRFTGNIQWENNESLLVFTNIQDVKQEMWALSTARSIQSRGKRPWTTDNCILMQMRHRDTGITGVAVKLYPEGFMTVPGKSVNTIYEGAYDFEFVSLVSRRFIMGTMANAFQRQINDTGIPQTMRDMMIQFEKLKIRNGE</sequence>
<dbReference type="Pfam" id="PF00910">
    <property type="entry name" value="RNA_helicase"/>
    <property type="match status" value="1"/>
</dbReference>
<dbReference type="SUPFAM" id="SSF56672">
    <property type="entry name" value="DNA/RNA polymerases"/>
    <property type="match status" value="1"/>
</dbReference>
<dbReference type="SUPFAM" id="SSF88633">
    <property type="entry name" value="Positive stranded ssRNA viruses"/>
    <property type="match status" value="1"/>
</dbReference>
<dbReference type="PROSITE" id="PS51218">
    <property type="entry name" value="SF3_HELICASE_2"/>
    <property type="match status" value="1"/>
</dbReference>
<evidence type="ECO:0000313" key="22">
    <source>
        <dbReference type="EMBL" id="AVM87216.1"/>
    </source>
</evidence>
<dbReference type="SUPFAM" id="SSF52540">
    <property type="entry name" value="P-loop containing nucleoside triphosphate hydrolases"/>
    <property type="match status" value="1"/>
</dbReference>
<keyword evidence="4" id="KW-0696">RNA-directed RNA polymerase</keyword>
<evidence type="ECO:0000256" key="11">
    <source>
        <dbReference type="ARBA" id="ARBA00022741"/>
    </source>
</evidence>
<evidence type="ECO:0000256" key="10">
    <source>
        <dbReference type="ARBA" id="ARBA00022695"/>
    </source>
</evidence>
<keyword evidence="8" id="KW-0645">Protease</keyword>
<evidence type="ECO:0000256" key="14">
    <source>
        <dbReference type="ARBA" id="ARBA00022840"/>
    </source>
</evidence>
<evidence type="ECO:0000256" key="4">
    <source>
        <dbReference type="ARBA" id="ARBA00022484"/>
    </source>
</evidence>
<feature type="compositionally biased region" description="Basic and acidic residues" evidence="19">
    <location>
        <begin position="971"/>
        <end position="989"/>
    </location>
</feature>
<proteinExistence type="predicted"/>
<keyword evidence="14" id="KW-0067">ATP-binding</keyword>
<dbReference type="InterPro" id="IPR004004">
    <property type="entry name" value="Helic/Pol/Pept_Calicivir-typ"/>
</dbReference>
<dbReference type="InterPro" id="IPR043502">
    <property type="entry name" value="DNA/RNA_pol_sf"/>
</dbReference>
<dbReference type="Pfam" id="PF00680">
    <property type="entry name" value="RdRP_1"/>
    <property type="match status" value="1"/>
</dbReference>
<dbReference type="InterPro" id="IPR014759">
    <property type="entry name" value="Helicase_SF3_ssRNA_vir"/>
</dbReference>
<comment type="catalytic activity">
    <reaction evidence="18">
        <text>a ribonucleoside 5'-triphosphate + H2O = a ribonucleoside 5'-diphosphate + phosphate + H(+)</text>
        <dbReference type="Rhea" id="RHEA:23680"/>
        <dbReference type="ChEBI" id="CHEBI:15377"/>
        <dbReference type="ChEBI" id="CHEBI:15378"/>
        <dbReference type="ChEBI" id="CHEBI:43474"/>
        <dbReference type="ChEBI" id="CHEBI:57930"/>
        <dbReference type="ChEBI" id="CHEBI:61557"/>
        <dbReference type="EC" id="3.6.1.15"/>
    </reaction>
</comment>
<dbReference type="InterPro" id="IPR003593">
    <property type="entry name" value="AAA+_ATPase"/>
</dbReference>
<keyword evidence="10" id="KW-0548">Nucleotidyltransferase</keyword>
<evidence type="ECO:0000256" key="17">
    <source>
        <dbReference type="ARBA" id="ARBA00023200"/>
    </source>
</evidence>
<comment type="subcellular location">
    <subcellularLocation>
        <location evidence="1">Host cytoplasm</location>
    </subcellularLocation>
    <subcellularLocation>
        <location evidence="2">Virion</location>
    </subcellularLocation>
</comment>
<keyword evidence="7" id="KW-0167">Capsid protein</keyword>
<protein>
    <recommendedName>
        <fullName evidence="3">Genome polyprotein</fullName>
    </recommendedName>
</protein>
<dbReference type="GO" id="GO:0008234">
    <property type="term" value="F:cysteine-type peptidase activity"/>
    <property type="evidence" value="ECO:0007669"/>
    <property type="project" value="UniProtKB-KW"/>
</dbReference>
<dbReference type="InterPro" id="IPR009003">
    <property type="entry name" value="Peptidase_S1_PA"/>
</dbReference>
<dbReference type="GO" id="GO:0005524">
    <property type="term" value="F:ATP binding"/>
    <property type="evidence" value="ECO:0007669"/>
    <property type="project" value="UniProtKB-KW"/>
</dbReference>
<dbReference type="EMBL" id="MG599970">
    <property type="protein sequence ID" value="AVM87216.1"/>
    <property type="molecule type" value="Genomic_RNA"/>
</dbReference>
<keyword evidence="12" id="KW-0378">Hydrolase</keyword>
<dbReference type="InterPro" id="IPR007094">
    <property type="entry name" value="RNA-dir_pol_PSvirus"/>
</dbReference>
<dbReference type="Gene3D" id="3.40.50.300">
    <property type="entry name" value="P-loop containing nucleotide triphosphate hydrolases"/>
    <property type="match status" value="1"/>
</dbReference>
<keyword evidence="15" id="KW-0946">Virion</keyword>
<evidence type="ECO:0000256" key="18">
    <source>
        <dbReference type="ARBA" id="ARBA00047631"/>
    </source>
</evidence>
<keyword evidence="13" id="KW-0788">Thiol protease</keyword>
<evidence type="ECO:0000256" key="15">
    <source>
        <dbReference type="ARBA" id="ARBA00022844"/>
    </source>
</evidence>
<dbReference type="InterPro" id="IPR043504">
    <property type="entry name" value="Peptidase_S1_PA_chymotrypsin"/>
</dbReference>
<dbReference type="PRINTS" id="PR00918">
    <property type="entry name" value="CALICVIRUSNS"/>
</dbReference>
<dbReference type="InterPro" id="IPR001205">
    <property type="entry name" value="RNA-dir_pol_C"/>
</dbReference>
<dbReference type="GO" id="GO:0019028">
    <property type="term" value="C:viral capsid"/>
    <property type="evidence" value="ECO:0007669"/>
    <property type="project" value="UniProtKB-KW"/>
</dbReference>
<dbReference type="CDD" id="cd00205">
    <property type="entry name" value="rhv_like"/>
    <property type="match status" value="1"/>
</dbReference>
<feature type="domain" description="SF3 helicase" evidence="21">
    <location>
        <begin position="383"/>
        <end position="541"/>
    </location>
</feature>
<keyword evidence="16" id="KW-0693">Viral RNA replication</keyword>
<evidence type="ECO:0000256" key="8">
    <source>
        <dbReference type="ARBA" id="ARBA00022670"/>
    </source>
</evidence>
<dbReference type="GO" id="GO:0003723">
    <property type="term" value="F:RNA binding"/>
    <property type="evidence" value="ECO:0007669"/>
    <property type="project" value="InterPro"/>
</dbReference>
<dbReference type="GO" id="GO:0030430">
    <property type="term" value="C:host cell cytoplasm"/>
    <property type="evidence" value="ECO:0007669"/>
    <property type="project" value="UniProtKB-SubCell"/>
</dbReference>
<dbReference type="InterPro" id="IPR000605">
    <property type="entry name" value="Helicase_SF3_ssDNA/RNA_vir"/>
</dbReference>
<keyword evidence="17" id="KW-1035">Host cytoplasm</keyword>
<dbReference type="Gene3D" id="2.60.120.20">
    <property type="match status" value="1"/>
</dbReference>
<dbReference type="Pfam" id="PF00915">
    <property type="entry name" value="Calici_coat"/>
    <property type="match status" value="1"/>
</dbReference>
<reference evidence="22" key="1">
    <citation type="journal article" date="2018" name="Nature">
        <title>The evolutionary history of vertebrate RNA viruses.</title>
        <authorList>
            <person name="Shi M."/>
            <person name="Lin X.D."/>
            <person name="Chen X."/>
            <person name="Tian J.H."/>
            <person name="Chen L.J."/>
            <person name="Li K."/>
            <person name="Wang W."/>
            <person name="Eden J.S."/>
            <person name="Shen J.J."/>
            <person name="Liu L."/>
            <person name="Holmes E.C."/>
            <person name="Zhang Y.Z."/>
        </authorList>
    </citation>
    <scope>NUCLEOTIDE SEQUENCE</scope>
    <source>
        <strain evidence="22">XYHYC192153</strain>
    </source>
</reference>
<evidence type="ECO:0000256" key="13">
    <source>
        <dbReference type="ARBA" id="ARBA00022807"/>
    </source>
</evidence>
<keyword evidence="5" id="KW-0191">Covalent protein-RNA linkage</keyword>
<dbReference type="GO" id="GO:0003968">
    <property type="term" value="F:RNA-directed RNA polymerase activity"/>
    <property type="evidence" value="ECO:0007669"/>
    <property type="project" value="UniProtKB-KW"/>
</dbReference>
<organism evidence="22">
    <name type="scientific">Wenling rattails calicivirus 1</name>
    <dbReference type="NCBI Taxonomy" id="2116388"/>
    <lineage>
        <taxon>Viruses</taxon>
        <taxon>Riboviria</taxon>
        <taxon>Orthornavirae</taxon>
        <taxon>Pisuviricota</taxon>
        <taxon>Pisoniviricetes</taxon>
        <taxon>Picornavirales</taxon>
        <taxon>Caliciviridae</taxon>
    </lineage>
</organism>
<evidence type="ECO:0000256" key="6">
    <source>
        <dbReference type="ARBA" id="ARBA00022553"/>
    </source>
</evidence>
<dbReference type="InterPro" id="IPR027417">
    <property type="entry name" value="P-loop_NTPase"/>
</dbReference>
<dbReference type="SUPFAM" id="SSF50494">
    <property type="entry name" value="Trypsin-like serine proteases"/>
    <property type="match status" value="1"/>
</dbReference>
<dbReference type="InterPro" id="IPR043128">
    <property type="entry name" value="Rev_trsase/Diguanyl_cyclase"/>
</dbReference>
<dbReference type="Gene3D" id="3.30.70.270">
    <property type="match status" value="1"/>
</dbReference>
<feature type="domain" description="RdRp catalytic" evidence="20">
    <location>
        <begin position="1416"/>
        <end position="1539"/>
    </location>
</feature>
<dbReference type="Gene3D" id="2.40.510.10">
    <property type="entry name" value="Positive stranded ssRNA viruses"/>
    <property type="match status" value="1"/>
</dbReference>
<dbReference type="GO" id="GO:0017111">
    <property type="term" value="F:ribonucleoside triphosphate phosphatase activity"/>
    <property type="evidence" value="ECO:0007669"/>
    <property type="project" value="UniProtKB-EC"/>
</dbReference>
<dbReference type="InterPro" id="IPR033703">
    <property type="entry name" value="Rhv-like"/>
</dbReference>
<dbReference type="InterPro" id="IPR029053">
    <property type="entry name" value="Viral_coat"/>
</dbReference>
<evidence type="ECO:0000256" key="16">
    <source>
        <dbReference type="ARBA" id="ARBA00022953"/>
    </source>
</evidence>
<evidence type="ECO:0000259" key="21">
    <source>
        <dbReference type="PROSITE" id="PS51218"/>
    </source>
</evidence>
<dbReference type="GO" id="GO:0006351">
    <property type="term" value="P:DNA-templated transcription"/>
    <property type="evidence" value="ECO:0007669"/>
    <property type="project" value="InterPro"/>
</dbReference>
<evidence type="ECO:0000256" key="9">
    <source>
        <dbReference type="ARBA" id="ARBA00022679"/>
    </source>
</evidence>
<dbReference type="PROSITE" id="PS50507">
    <property type="entry name" value="RDRP_SSRNA_POS"/>
    <property type="match status" value="1"/>
</dbReference>
<evidence type="ECO:0000256" key="7">
    <source>
        <dbReference type="ARBA" id="ARBA00022561"/>
    </source>
</evidence>
<dbReference type="GO" id="GO:0003724">
    <property type="term" value="F:RNA helicase activity"/>
    <property type="evidence" value="ECO:0007669"/>
    <property type="project" value="InterPro"/>
</dbReference>
<evidence type="ECO:0000256" key="2">
    <source>
        <dbReference type="ARBA" id="ARBA00004328"/>
    </source>
</evidence>
<dbReference type="InterPro" id="IPR004005">
    <property type="entry name" value="Calicivirus_coat"/>
</dbReference>
<name>A0A2P1GMJ6_9CALI</name>
<dbReference type="Gene3D" id="1.20.960.20">
    <property type="match status" value="1"/>
</dbReference>
<dbReference type="SMART" id="SM00382">
    <property type="entry name" value="AAA"/>
    <property type="match status" value="1"/>
</dbReference>
<keyword evidence="6" id="KW-0597">Phosphoprotein</keyword>
<evidence type="ECO:0000256" key="12">
    <source>
        <dbReference type="ARBA" id="ARBA00022801"/>
    </source>
</evidence>
<evidence type="ECO:0000256" key="3">
    <source>
        <dbReference type="ARBA" id="ARBA00020107"/>
    </source>
</evidence>
<feature type="region of interest" description="Disordered" evidence="19">
    <location>
        <begin position="971"/>
        <end position="997"/>
    </location>
</feature>
<dbReference type="GO" id="GO:0006508">
    <property type="term" value="P:proteolysis"/>
    <property type="evidence" value="ECO:0007669"/>
    <property type="project" value="UniProtKB-KW"/>
</dbReference>
<dbReference type="GO" id="GO:0039694">
    <property type="term" value="P:viral RNA genome replication"/>
    <property type="evidence" value="ECO:0007669"/>
    <property type="project" value="InterPro"/>
</dbReference>
<accession>A0A2P1GMJ6</accession>